<evidence type="ECO:0000256" key="1">
    <source>
        <dbReference type="ARBA" id="ARBA00022737"/>
    </source>
</evidence>
<name>A0ABU6ZTI5_9FABA</name>
<accession>A0ABU6ZTI5</accession>
<dbReference type="Gene3D" id="1.25.40.10">
    <property type="entry name" value="Tetratricopeptide repeat domain"/>
    <property type="match status" value="1"/>
</dbReference>
<evidence type="ECO:0000313" key="3">
    <source>
        <dbReference type="Proteomes" id="UP001341840"/>
    </source>
</evidence>
<keyword evidence="1" id="KW-0677">Repeat</keyword>
<evidence type="ECO:0008006" key="4">
    <source>
        <dbReference type="Google" id="ProtNLM"/>
    </source>
</evidence>
<protein>
    <recommendedName>
        <fullName evidence="4">Pentatricopeptide repeat-containing protein</fullName>
    </recommendedName>
</protein>
<sequence>MYSKCGCLEKAKDVFEYIVSKDVILLNAMIMGLAVNGEGRDAPRLFYKIEFGLKPNGSTRNDLFHSSQVFYIGLKLGAAAYRPRLPVFLFLRH</sequence>
<dbReference type="PANTHER" id="PTHR47926">
    <property type="entry name" value="PENTATRICOPEPTIDE REPEAT-CONTAINING PROTEIN"/>
    <property type="match status" value="1"/>
</dbReference>
<dbReference type="Proteomes" id="UP001341840">
    <property type="component" value="Unassembled WGS sequence"/>
</dbReference>
<reference evidence="2 3" key="1">
    <citation type="journal article" date="2023" name="Plants (Basel)">
        <title>Bridging the Gap: Combining Genomics and Transcriptomics Approaches to Understand Stylosanthes scabra, an Orphan Legume from the Brazilian Caatinga.</title>
        <authorList>
            <person name="Ferreira-Neto J.R.C."/>
            <person name="da Silva M.D."/>
            <person name="Binneck E."/>
            <person name="de Melo N.F."/>
            <person name="da Silva R.H."/>
            <person name="de Melo A.L.T.M."/>
            <person name="Pandolfi V."/>
            <person name="Bustamante F.O."/>
            <person name="Brasileiro-Vidal A.C."/>
            <person name="Benko-Iseppon A.M."/>
        </authorList>
    </citation>
    <scope>NUCLEOTIDE SEQUENCE [LARGE SCALE GENOMIC DNA]</scope>
    <source>
        <tissue evidence="2">Leaves</tissue>
    </source>
</reference>
<proteinExistence type="predicted"/>
<organism evidence="2 3">
    <name type="scientific">Stylosanthes scabra</name>
    <dbReference type="NCBI Taxonomy" id="79078"/>
    <lineage>
        <taxon>Eukaryota</taxon>
        <taxon>Viridiplantae</taxon>
        <taxon>Streptophyta</taxon>
        <taxon>Embryophyta</taxon>
        <taxon>Tracheophyta</taxon>
        <taxon>Spermatophyta</taxon>
        <taxon>Magnoliopsida</taxon>
        <taxon>eudicotyledons</taxon>
        <taxon>Gunneridae</taxon>
        <taxon>Pentapetalae</taxon>
        <taxon>rosids</taxon>
        <taxon>fabids</taxon>
        <taxon>Fabales</taxon>
        <taxon>Fabaceae</taxon>
        <taxon>Papilionoideae</taxon>
        <taxon>50 kb inversion clade</taxon>
        <taxon>dalbergioids sensu lato</taxon>
        <taxon>Dalbergieae</taxon>
        <taxon>Pterocarpus clade</taxon>
        <taxon>Stylosanthes</taxon>
    </lineage>
</organism>
<dbReference type="Pfam" id="PF01535">
    <property type="entry name" value="PPR"/>
    <property type="match status" value="2"/>
</dbReference>
<dbReference type="InterPro" id="IPR002885">
    <property type="entry name" value="PPR_rpt"/>
</dbReference>
<gene>
    <name evidence="2" type="ORF">PIB30_092638</name>
</gene>
<dbReference type="EMBL" id="JASCZI010273785">
    <property type="protein sequence ID" value="MED6225323.1"/>
    <property type="molecule type" value="Genomic_DNA"/>
</dbReference>
<keyword evidence="3" id="KW-1185">Reference proteome</keyword>
<dbReference type="InterPro" id="IPR046960">
    <property type="entry name" value="PPR_At4g14850-like_plant"/>
</dbReference>
<evidence type="ECO:0000313" key="2">
    <source>
        <dbReference type="EMBL" id="MED6225323.1"/>
    </source>
</evidence>
<comment type="caution">
    <text evidence="2">The sequence shown here is derived from an EMBL/GenBank/DDBJ whole genome shotgun (WGS) entry which is preliminary data.</text>
</comment>
<dbReference type="InterPro" id="IPR011990">
    <property type="entry name" value="TPR-like_helical_dom_sf"/>
</dbReference>